<reference evidence="2" key="1">
    <citation type="journal article" date="2019" name="Int. J. Syst. Evol. Microbiol.">
        <title>The Global Catalogue of Microorganisms (GCM) 10K type strain sequencing project: providing services to taxonomists for standard genome sequencing and annotation.</title>
        <authorList>
            <consortium name="The Broad Institute Genomics Platform"/>
            <consortium name="The Broad Institute Genome Sequencing Center for Infectious Disease"/>
            <person name="Wu L."/>
            <person name="Ma J."/>
        </authorList>
    </citation>
    <scope>NUCLEOTIDE SEQUENCE [LARGE SCALE GENOMIC DNA]</scope>
    <source>
        <strain evidence="2">CCUG 55854</strain>
    </source>
</reference>
<dbReference type="Proteomes" id="UP001597033">
    <property type="component" value="Unassembled WGS sequence"/>
</dbReference>
<protein>
    <submittedName>
        <fullName evidence="1">Mitochondrial fission ELM1 family protein</fullName>
    </submittedName>
</protein>
<dbReference type="Pfam" id="PF06258">
    <property type="entry name" value="Mito_fiss_Elm1"/>
    <property type="match status" value="1"/>
</dbReference>
<dbReference type="InterPro" id="IPR009367">
    <property type="entry name" value="Elm1-like"/>
</dbReference>
<keyword evidence="2" id="KW-1185">Reference proteome</keyword>
<organism evidence="1 2">
    <name type="scientific">Pseudoxanthomonas kaohsiungensis</name>
    <dbReference type="NCBI Taxonomy" id="283923"/>
    <lineage>
        <taxon>Bacteria</taxon>
        <taxon>Pseudomonadati</taxon>
        <taxon>Pseudomonadota</taxon>
        <taxon>Gammaproteobacteria</taxon>
        <taxon>Lysobacterales</taxon>
        <taxon>Lysobacteraceae</taxon>
        <taxon>Pseudoxanthomonas</taxon>
    </lineage>
</organism>
<gene>
    <name evidence="1" type="ORF">ACFQ2N_03930</name>
</gene>
<dbReference type="RefSeq" id="WP_162377868.1">
    <property type="nucleotide sequence ID" value="NZ_JBHTKN010000002.1"/>
</dbReference>
<evidence type="ECO:0000313" key="2">
    <source>
        <dbReference type="Proteomes" id="UP001597033"/>
    </source>
</evidence>
<dbReference type="PANTHER" id="PTHR33986">
    <property type="entry name" value="OS02G0535700 PROTEIN"/>
    <property type="match status" value="1"/>
</dbReference>
<accession>A0ABW3LV59</accession>
<name>A0ABW3LV59_9GAMM</name>
<sequence length="334" mass="35064">MSFPQQKALDSTTWLLTDGHAGNVRQAAALARALGVAAPVTPALDPAAPWRWLAPRRLPGAARAFGPAFAAALAGTIPALAIGCGRQGALATRLVGARGARTVQVLDPRIDPRHWDLVVAPSHDRLRGANVVPMLGSLNPVDDAWLADASARFPALLALPRPRIVLLVGGPTRHAPWTTAALQVLLARLRERIRAEGGSLLATVSRRTPAPVAACLREGLRDMPGLLWDGAGDNPYAGLLACADRLVCTPDSVNMLSEACATAAPVFVLDPGCASGRIGQFLGALQDRGRVRAVGDGSLPSFAAPALRETARVAAEVRRRLWPQPVDGDGAWRC</sequence>
<proteinExistence type="predicted"/>
<evidence type="ECO:0000313" key="1">
    <source>
        <dbReference type="EMBL" id="MFD1041497.1"/>
    </source>
</evidence>
<dbReference type="EMBL" id="JBHTKN010000002">
    <property type="protein sequence ID" value="MFD1041497.1"/>
    <property type="molecule type" value="Genomic_DNA"/>
</dbReference>
<dbReference type="PANTHER" id="PTHR33986:SF15">
    <property type="entry name" value="MITOCHONDRIAL FISSION PROTEIN ELM1"/>
    <property type="match status" value="1"/>
</dbReference>
<comment type="caution">
    <text evidence="1">The sequence shown here is derived from an EMBL/GenBank/DDBJ whole genome shotgun (WGS) entry which is preliminary data.</text>
</comment>